<dbReference type="Proteomes" id="UP000199227">
    <property type="component" value="Unassembled WGS sequence"/>
</dbReference>
<dbReference type="EMBL" id="FOXB01000005">
    <property type="protein sequence ID" value="SFP04797.1"/>
    <property type="molecule type" value="Genomic_DNA"/>
</dbReference>
<dbReference type="OrthoDB" id="5430640at2"/>
<organism evidence="2 3">
    <name type="scientific">Hydrogenimonas thermophila</name>
    <dbReference type="NCBI Taxonomy" id="223786"/>
    <lineage>
        <taxon>Bacteria</taxon>
        <taxon>Pseudomonadati</taxon>
        <taxon>Campylobacterota</taxon>
        <taxon>Epsilonproteobacteria</taxon>
        <taxon>Campylobacterales</taxon>
        <taxon>Hydrogenimonadaceae</taxon>
        <taxon>Hydrogenimonas</taxon>
    </lineage>
</organism>
<dbReference type="RefSeq" id="WP_092910944.1">
    <property type="nucleotide sequence ID" value="NZ_FOXB01000005.1"/>
</dbReference>
<dbReference type="AlphaFoldDB" id="A0A1I5M643"/>
<feature type="chain" id="PRO_5011676610" description="MetA-pathway of phenol degradation" evidence="1">
    <location>
        <begin position="21"/>
        <end position="320"/>
    </location>
</feature>
<sequence>MNFQLIKVLSIIICLSAALANDTNSSIDILHKKVSNLIYETSRTIDSFFGNNYNDIKVKNGSYLQTSLDSYMESGQSFQYRFNIKYRVHLPKTQKRLNLILEDFKDTISKDQSNSETVLDTANSNDYIIGLQLQTLDTKYTSITYGAGIKFGSLSPDPYLTIKLKKKLYFPANWEWTLYEKIRLYLDAGVDNIIGFNPIRVINPYLKLSFPNFYRYIEDLNNKNEIVNSMVLDQYIGNKSGLSYIFSIYSSGDSDSTFKLQYYYTGLSFMHYFEKNWIFYRIEPGLIFRESSNFATHGRIMFQIGLKFGKIDIFNREQFQ</sequence>
<evidence type="ECO:0000313" key="2">
    <source>
        <dbReference type="EMBL" id="SFP04797.1"/>
    </source>
</evidence>
<evidence type="ECO:0000313" key="3">
    <source>
        <dbReference type="Proteomes" id="UP000199227"/>
    </source>
</evidence>
<name>A0A1I5M643_9BACT</name>
<keyword evidence="3" id="KW-1185">Reference proteome</keyword>
<feature type="signal peptide" evidence="1">
    <location>
        <begin position="1"/>
        <end position="20"/>
    </location>
</feature>
<accession>A0A1I5M643</accession>
<gene>
    <name evidence="2" type="ORF">SAMN05216234_10518</name>
</gene>
<evidence type="ECO:0008006" key="4">
    <source>
        <dbReference type="Google" id="ProtNLM"/>
    </source>
</evidence>
<reference evidence="2 3" key="1">
    <citation type="submission" date="2016-10" db="EMBL/GenBank/DDBJ databases">
        <authorList>
            <person name="de Groot N.N."/>
        </authorList>
    </citation>
    <scope>NUCLEOTIDE SEQUENCE [LARGE SCALE GENOMIC DNA]</scope>
    <source>
        <strain evidence="2 3">EP1-55-1</strain>
    </source>
</reference>
<dbReference type="STRING" id="223786.SAMN05216234_10518"/>
<evidence type="ECO:0000256" key="1">
    <source>
        <dbReference type="SAM" id="SignalP"/>
    </source>
</evidence>
<proteinExistence type="predicted"/>
<keyword evidence="1" id="KW-0732">Signal</keyword>
<protein>
    <recommendedName>
        <fullName evidence="4">MetA-pathway of phenol degradation</fullName>
    </recommendedName>
</protein>